<feature type="transmembrane region" description="Helical" evidence="6">
    <location>
        <begin position="156"/>
        <end position="178"/>
    </location>
</feature>
<feature type="transmembrane region" description="Helical" evidence="6">
    <location>
        <begin position="30"/>
        <end position="63"/>
    </location>
</feature>
<keyword evidence="3 6" id="KW-0812">Transmembrane</keyword>
<feature type="transmembrane region" description="Helical" evidence="6">
    <location>
        <begin position="215"/>
        <end position="236"/>
    </location>
</feature>
<dbReference type="AlphaFoldDB" id="A0A483CRU5"/>
<keyword evidence="4 6" id="KW-1133">Transmembrane helix</keyword>
<evidence type="ECO:0000313" key="8">
    <source>
        <dbReference type="Proteomes" id="UP000292580"/>
    </source>
</evidence>
<comment type="subcellular location">
    <subcellularLocation>
        <location evidence="1">Membrane</location>
        <topology evidence="1">Multi-pass membrane protein</topology>
    </subcellularLocation>
</comment>
<dbReference type="PANTHER" id="PTHR21716">
    <property type="entry name" value="TRANSMEMBRANE PROTEIN"/>
    <property type="match status" value="1"/>
</dbReference>
<evidence type="ECO:0000256" key="4">
    <source>
        <dbReference type="ARBA" id="ARBA00022989"/>
    </source>
</evidence>
<gene>
    <name evidence="7" type="ORF">CUJ86_07220</name>
</gene>
<accession>A0A483CRU5</accession>
<sequence>MNHGRPAPSLYIHRKRVCTGMYIPRARWDLFIVALTAIIVTCATIAFWPLINPLIVGISVAVVLMPLQRRLSEVVAPWISSAVITISVFVIGFLLIVTTLTILSQNAGYLAGMITTIIEWIRSMLSGEFTALIPINAFQEVFSSLITDIQIGIINALALVPMAIIKIIIFFLTVYFLLITGDRIWQDILGVVPVRSMGSFSLYSRTVSDTLYSILVVHISIAFITFFLALPFFWLLGYDHVLFFSILSALFAIVPVLGPVFLILFLGVYALAIGDWRALALLALIGYPVVAGMPDLFLRPILMGQRVEIPPVLIFMAFFGGMAVMGVMGFILGPLFVALLLAGYRIMVKEFSQTRNGGSG</sequence>
<comment type="caution">
    <text evidence="7">The sequence shown here is derived from an EMBL/GenBank/DDBJ whole genome shotgun (WGS) entry which is preliminary data.</text>
</comment>
<evidence type="ECO:0000256" key="1">
    <source>
        <dbReference type="ARBA" id="ARBA00004141"/>
    </source>
</evidence>
<feature type="transmembrane region" description="Helical" evidence="6">
    <location>
        <begin position="278"/>
        <end position="297"/>
    </location>
</feature>
<feature type="transmembrane region" description="Helical" evidence="6">
    <location>
        <begin position="242"/>
        <end position="271"/>
    </location>
</feature>
<dbReference type="EMBL" id="PGCL01000003">
    <property type="protein sequence ID" value="TAJ43850.1"/>
    <property type="molecule type" value="Genomic_DNA"/>
</dbReference>
<organism evidence="7 8">
    <name type="scientific">Methanofollis fontis</name>
    <dbReference type="NCBI Taxonomy" id="2052832"/>
    <lineage>
        <taxon>Archaea</taxon>
        <taxon>Methanobacteriati</taxon>
        <taxon>Methanobacteriota</taxon>
        <taxon>Stenosarchaea group</taxon>
        <taxon>Methanomicrobia</taxon>
        <taxon>Methanomicrobiales</taxon>
        <taxon>Methanomicrobiaceae</taxon>
        <taxon>Methanofollis</taxon>
    </lineage>
</organism>
<dbReference type="Pfam" id="PF01594">
    <property type="entry name" value="AI-2E_transport"/>
    <property type="match status" value="1"/>
</dbReference>
<evidence type="ECO:0000256" key="3">
    <source>
        <dbReference type="ARBA" id="ARBA00022692"/>
    </source>
</evidence>
<protein>
    <recommendedName>
        <fullName evidence="9">AI-2E family transporter</fullName>
    </recommendedName>
</protein>
<evidence type="ECO:0000256" key="2">
    <source>
        <dbReference type="ARBA" id="ARBA00009773"/>
    </source>
</evidence>
<evidence type="ECO:0000256" key="5">
    <source>
        <dbReference type="ARBA" id="ARBA00023136"/>
    </source>
</evidence>
<feature type="transmembrane region" description="Helical" evidence="6">
    <location>
        <begin position="109"/>
        <end position="135"/>
    </location>
</feature>
<dbReference type="Proteomes" id="UP000292580">
    <property type="component" value="Unassembled WGS sequence"/>
</dbReference>
<evidence type="ECO:0000313" key="7">
    <source>
        <dbReference type="EMBL" id="TAJ43850.1"/>
    </source>
</evidence>
<keyword evidence="8" id="KW-1185">Reference proteome</keyword>
<evidence type="ECO:0008006" key="9">
    <source>
        <dbReference type="Google" id="ProtNLM"/>
    </source>
</evidence>
<comment type="similarity">
    <text evidence="2">Belongs to the autoinducer-2 exporter (AI-2E) (TC 2.A.86) family.</text>
</comment>
<proteinExistence type="inferred from homology"/>
<name>A0A483CRU5_9EURY</name>
<feature type="transmembrane region" description="Helical" evidence="6">
    <location>
        <begin position="309"/>
        <end position="342"/>
    </location>
</feature>
<keyword evidence="5 6" id="KW-0472">Membrane</keyword>
<dbReference type="GO" id="GO:0016020">
    <property type="term" value="C:membrane"/>
    <property type="evidence" value="ECO:0007669"/>
    <property type="project" value="UniProtKB-SubCell"/>
</dbReference>
<feature type="transmembrane region" description="Helical" evidence="6">
    <location>
        <begin position="75"/>
        <end position="103"/>
    </location>
</feature>
<dbReference type="InterPro" id="IPR002549">
    <property type="entry name" value="AI-2E-like"/>
</dbReference>
<reference evidence="7 8" key="1">
    <citation type="submission" date="2017-11" db="EMBL/GenBank/DDBJ databases">
        <title>Isolation and Characterization of Methanofollis Species from Methane Seep Offshore SW Taiwan.</title>
        <authorList>
            <person name="Teng N.-H."/>
            <person name="Lai M.-C."/>
            <person name="Chen S.-C."/>
        </authorList>
    </citation>
    <scope>NUCLEOTIDE SEQUENCE [LARGE SCALE GENOMIC DNA]</scope>
    <source>
        <strain evidence="7 8">FWC-SCC2</strain>
    </source>
</reference>
<evidence type="ECO:0000256" key="6">
    <source>
        <dbReference type="SAM" id="Phobius"/>
    </source>
</evidence>
<dbReference type="PANTHER" id="PTHR21716:SF4">
    <property type="entry name" value="TRANSMEMBRANE PROTEIN 245"/>
    <property type="match status" value="1"/>
</dbReference>